<dbReference type="CDD" id="cd02252">
    <property type="entry name" value="nylC_like"/>
    <property type="match status" value="1"/>
</dbReference>
<comment type="caution">
    <text evidence="2">The sequence shown here is derived from an EMBL/GenBank/DDBJ whole genome shotgun (WGS) entry which is preliminary data.</text>
</comment>
<dbReference type="Pfam" id="PF03576">
    <property type="entry name" value="Peptidase_S58"/>
    <property type="match status" value="1"/>
</dbReference>
<dbReference type="PANTHER" id="PTHR36512:SF3">
    <property type="entry name" value="BLR5678 PROTEIN"/>
    <property type="match status" value="1"/>
</dbReference>
<reference evidence="2 3" key="1">
    <citation type="submission" date="2015-07" db="EMBL/GenBank/DDBJ databases">
        <title>Genome sequence of Leptolinea tardivitalis DSM 16556.</title>
        <authorList>
            <person name="Hemp J."/>
            <person name="Ward L.M."/>
            <person name="Pace L.A."/>
            <person name="Fischer W.W."/>
        </authorList>
    </citation>
    <scope>NUCLEOTIDE SEQUENCE [LARGE SCALE GENOMIC DNA]</scope>
    <source>
        <strain evidence="2 3">YMTK-2</strain>
    </source>
</reference>
<dbReference type="InterPro" id="IPR016117">
    <property type="entry name" value="ArgJ-like_dom_sf"/>
</dbReference>
<dbReference type="GO" id="GO:0004177">
    <property type="term" value="F:aminopeptidase activity"/>
    <property type="evidence" value="ECO:0007669"/>
    <property type="project" value="TreeGrafter"/>
</dbReference>
<dbReference type="EMBL" id="LGCK01000007">
    <property type="protein sequence ID" value="KPL72980.1"/>
    <property type="molecule type" value="Genomic_DNA"/>
</dbReference>
<dbReference type="Gene3D" id="3.60.70.12">
    <property type="entry name" value="L-amino peptidase D-ALA esterase/amidase"/>
    <property type="match status" value="1"/>
</dbReference>
<comment type="similarity">
    <text evidence="1">Belongs to the peptidase S58 family.</text>
</comment>
<evidence type="ECO:0000313" key="3">
    <source>
        <dbReference type="Proteomes" id="UP000050430"/>
    </source>
</evidence>
<accession>A0A0P6XM65</accession>
<evidence type="ECO:0000313" key="2">
    <source>
        <dbReference type="EMBL" id="KPL72980.1"/>
    </source>
</evidence>
<dbReference type="AlphaFoldDB" id="A0A0P6XM65"/>
<proteinExistence type="inferred from homology"/>
<dbReference type="RefSeq" id="WP_062421518.1">
    <property type="nucleotide sequence ID" value="NZ_BBYA01000008.1"/>
</dbReference>
<dbReference type="Proteomes" id="UP000050430">
    <property type="component" value="Unassembled WGS sequence"/>
</dbReference>
<dbReference type="OrthoDB" id="9808347at2"/>
<name>A0A0P6XM65_9CHLR</name>
<dbReference type="STRING" id="229920.ADM99_05490"/>
<protein>
    <recommendedName>
        <fullName evidence="4">Peptidase S58</fullName>
    </recommendedName>
</protein>
<dbReference type="InterPro" id="IPR005321">
    <property type="entry name" value="Peptidase_S58_DmpA"/>
</dbReference>
<dbReference type="SUPFAM" id="SSF56266">
    <property type="entry name" value="DmpA/ArgJ-like"/>
    <property type="match status" value="1"/>
</dbReference>
<evidence type="ECO:0008006" key="4">
    <source>
        <dbReference type="Google" id="ProtNLM"/>
    </source>
</evidence>
<organism evidence="2 3">
    <name type="scientific">Leptolinea tardivitalis</name>
    <dbReference type="NCBI Taxonomy" id="229920"/>
    <lineage>
        <taxon>Bacteria</taxon>
        <taxon>Bacillati</taxon>
        <taxon>Chloroflexota</taxon>
        <taxon>Anaerolineae</taxon>
        <taxon>Anaerolineales</taxon>
        <taxon>Anaerolineaceae</taxon>
        <taxon>Leptolinea</taxon>
    </lineage>
</organism>
<keyword evidence="3" id="KW-1185">Reference proteome</keyword>
<evidence type="ECO:0000256" key="1">
    <source>
        <dbReference type="ARBA" id="ARBA00007068"/>
    </source>
</evidence>
<dbReference type="PANTHER" id="PTHR36512">
    <property type="entry name" value="D-AMINOPEPTIDASE"/>
    <property type="match status" value="1"/>
</dbReference>
<gene>
    <name evidence="2" type="ORF">ADM99_05490</name>
</gene>
<sequence>MHNLLTDIEGIKVGHAQNIDALTGCTVVLVEKGAVGGVDQRGGAPGTRETDLLRPMHMVDKINAIVLTGGSAFGLDAATGVMKFLEEHGIGFNSGIVRVPIVPAAVLFDLGIGDPAVRPDADMGYQACLNATSGEFSQGNVGAGTGATVGKIFGMKQAMKSGIGSASMEIGGGVIVSALVAVNAFGDVVDPTTRQIIAGARPMQAGPINIGGKDKFADTLNVMKSFAGRTIMGFASAASNTVIGVIATNANLNKEETNKLAQMTHNGLALSIRPAHTMFDGDTIFALATGKHKADINIVGAFAAETMAQAVINAVKSAEPAAGLPSSSIL</sequence>